<accession>K1VI17</accession>
<organism evidence="3 4">
    <name type="scientific">Trichosporon asahii var. asahii (strain CBS 8904)</name>
    <name type="common">Yeast</name>
    <dbReference type="NCBI Taxonomy" id="1220162"/>
    <lineage>
        <taxon>Eukaryota</taxon>
        <taxon>Fungi</taxon>
        <taxon>Dikarya</taxon>
        <taxon>Basidiomycota</taxon>
        <taxon>Agaricomycotina</taxon>
        <taxon>Tremellomycetes</taxon>
        <taxon>Trichosporonales</taxon>
        <taxon>Trichosporonaceae</taxon>
        <taxon>Trichosporon</taxon>
    </lineage>
</organism>
<keyword evidence="2" id="KW-1133">Transmembrane helix</keyword>
<dbReference type="EMBL" id="AMBO01000241">
    <property type="protein sequence ID" value="EKD03750.1"/>
    <property type="molecule type" value="Genomic_DNA"/>
</dbReference>
<dbReference type="InParanoid" id="K1VI17"/>
<gene>
    <name evidence="3" type="ORF">A1Q2_01976</name>
</gene>
<protein>
    <submittedName>
        <fullName evidence="3">Uncharacterized protein</fullName>
    </submittedName>
</protein>
<feature type="compositionally biased region" description="Polar residues" evidence="1">
    <location>
        <begin position="308"/>
        <end position="320"/>
    </location>
</feature>
<dbReference type="Proteomes" id="UP000006757">
    <property type="component" value="Unassembled WGS sequence"/>
</dbReference>
<comment type="caution">
    <text evidence="3">The sequence shown here is derived from an EMBL/GenBank/DDBJ whole genome shotgun (WGS) entry which is preliminary data.</text>
</comment>
<feature type="transmembrane region" description="Helical" evidence="2">
    <location>
        <begin position="335"/>
        <end position="357"/>
    </location>
</feature>
<feature type="compositionally biased region" description="Basic and acidic residues" evidence="1">
    <location>
        <begin position="406"/>
        <end position="416"/>
    </location>
</feature>
<sequence length="527" mass="55933">MNVTGWSPMFAYLEGWDLNFEDGSVTSLPPTGLDARAWLHFIGTSAVPYGSANRRTRTTDTVFGNFTLKERTSLTANFGPTDPGEVLADLGTFRLGSYTIRIVPSGSGLINVQYVLFELPIVTEASTAITTPTTDGDRVNSAFSIRRFESDDYILDGGEQSPAELSPTPPSQHEIVNGSVLLGGLTEMTFSVPPNTSLVNVTGPVYGDNSPSRSYCYAILNPEPWWWNPRALPKADAQKQGYRPDQTLLMLPLDPTVEYRLVIGALGRTRTCSISGITTYSYVKSGPSGPSAAVTKGGSIRTTKIGGPTTTVSGKPSESADVVQSNSRKVDAGVIAGPVVGVIVGLVLVGLLAALVLRRRRQRSQSTAIQPVDNEEDSDRFELTEDVQVVVPFIAPSRSSASNDKNATEERHKGEGSESQTAYSSKLEKHQESSIQGVAPSSAATAAVMVSHPPHHAEDMEDAGQDALLPPVYKAAWGQRYVSGAVGGEGAVAAPREHEGDAAAVGTDPSNFASNTKGEACGRLGNF</sequence>
<keyword evidence="2" id="KW-0472">Membrane</keyword>
<dbReference type="HOGENOM" id="CLU_452834_0_0_1"/>
<evidence type="ECO:0000313" key="4">
    <source>
        <dbReference type="Proteomes" id="UP000006757"/>
    </source>
</evidence>
<evidence type="ECO:0000313" key="3">
    <source>
        <dbReference type="EMBL" id="EKD03750.1"/>
    </source>
</evidence>
<proteinExistence type="predicted"/>
<keyword evidence="4" id="KW-1185">Reference proteome</keyword>
<dbReference type="AlphaFoldDB" id="K1VI17"/>
<keyword evidence="2" id="KW-0812">Transmembrane</keyword>
<evidence type="ECO:0000256" key="1">
    <source>
        <dbReference type="SAM" id="MobiDB-lite"/>
    </source>
</evidence>
<feature type="region of interest" description="Disordered" evidence="1">
    <location>
        <begin position="291"/>
        <end position="320"/>
    </location>
</feature>
<feature type="region of interest" description="Disordered" evidence="1">
    <location>
        <begin position="394"/>
        <end position="447"/>
    </location>
</feature>
<reference evidence="3 4" key="1">
    <citation type="journal article" date="2012" name="Eukaryot. Cell">
        <title>Genome sequence of the Trichosporon asahii environmental strain CBS 8904.</title>
        <authorList>
            <person name="Yang R.Y."/>
            <person name="Li H.T."/>
            <person name="Zhu H."/>
            <person name="Zhou G.P."/>
            <person name="Wang M."/>
            <person name="Wang L."/>
        </authorList>
    </citation>
    <scope>NUCLEOTIDE SEQUENCE [LARGE SCALE GENOMIC DNA]</scope>
    <source>
        <strain evidence="3 4">CBS 8904</strain>
    </source>
</reference>
<name>K1VI17_TRIAC</name>
<evidence type="ECO:0000256" key="2">
    <source>
        <dbReference type="SAM" id="Phobius"/>
    </source>
</evidence>